<evidence type="ECO:0000256" key="8">
    <source>
        <dbReference type="ARBA" id="ARBA00026068"/>
    </source>
</evidence>
<keyword evidence="4 10" id="KW-0132">Cell division</keyword>
<dbReference type="RefSeq" id="WP_019404029.1">
    <property type="nucleotide sequence ID" value="NZ_JACIEN010000003.1"/>
</dbReference>
<dbReference type="GO" id="GO:0032153">
    <property type="term" value="C:cell division site"/>
    <property type="evidence" value="ECO:0007669"/>
    <property type="project" value="TreeGrafter"/>
</dbReference>
<keyword evidence="5" id="KW-0717">Septation</keyword>
<comment type="caution">
    <text evidence="10">The sequence shown here is derived from an EMBL/GenBank/DDBJ whole genome shotgun (WGS) entry which is preliminary data.</text>
</comment>
<dbReference type="GO" id="GO:0005829">
    <property type="term" value="C:cytosol"/>
    <property type="evidence" value="ECO:0007669"/>
    <property type="project" value="TreeGrafter"/>
</dbReference>
<organism evidence="10 11">
    <name type="scientific">Chelatococcus caeni</name>
    <dbReference type="NCBI Taxonomy" id="1348468"/>
    <lineage>
        <taxon>Bacteria</taxon>
        <taxon>Pseudomonadati</taxon>
        <taxon>Pseudomonadota</taxon>
        <taxon>Alphaproteobacteria</taxon>
        <taxon>Hyphomicrobiales</taxon>
        <taxon>Chelatococcaceae</taxon>
        <taxon>Chelatococcus</taxon>
    </lineage>
</organism>
<evidence type="ECO:0000256" key="5">
    <source>
        <dbReference type="ARBA" id="ARBA00023210"/>
    </source>
</evidence>
<reference evidence="10 11" key="1">
    <citation type="submission" date="2020-08" db="EMBL/GenBank/DDBJ databases">
        <title>Genomic Encyclopedia of Type Strains, Phase IV (KMG-IV): sequencing the most valuable type-strain genomes for metagenomic binning, comparative biology and taxonomic classification.</title>
        <authorList>
            <person name="Goeker M."/>
        </authorList>
    </citation>
    <scope>NUCLEOTIDE SEQUENCE [LARGE SCALE GENOMIC DNA]</scope>
    <source>
        <strain evidence="10 11">DSM 103737</strain>
    </source>
</reference>
<evidence type="ECO:0000256" key="6">
    <source>
        <dbReference type="ARBA" id="ARBA00023306"/>
    </source>
</evidence>
<keyword evidence="3" id="KW-0963">Cytoplasm</keyword>
<dbReference type="InterPro" id="IPR007838">
    <property type="entry name" value="Cell_div_ZapA-like"/>
</dbReference>
<dbReference type="Pfam" id="PF05164">
    <property type="entry name" value="ZapA"/>
    <property type="match status" value="1"/>
</dbReference>
<keyword evidence="6" id="KW-0131">Cell cycle</keyword>
<gene>
    <name evidence="10" type="ORF">GGR16_003218</name>
</gene>
<dbReference type="InterPro" id="IPR036192">
    <property type="entry name" value="Cell_div_ZapA-like_sf"/>
</dbReference>
<comment type="subunit">
    <text evidence="8">Homodimer. Interacts with FtsZ.</text>
</comment>
<dbReference type="PANTHER" id="PTHR34981">
    <property type="entry name" value="CELL DIVISION PROTEIN ZAPA"/>
    <property type="match status" value="1"/>
</dbReference>
<comment type="subcellular location">
    <subcellularLocation>
        <location evidence="1">Cytoplasm</location>
    </subcellularLocation>
</comment>
<proteinExistence type="predicted"/>
<dbReference type="AlphaFoldDB" id="A0A840BYH7"/>
<dbReference type="Gene3D" id="3.30.160.880">
    <property type="entry name" value="Cell division protein ZapA protomer, N-terminal domain"/>
    <property type="match status" value="1"/>
</dbReference>
<evidence type="ECO:0000256" key="9">
    <source>
        <dbReference type="ARBA" id="ARBA00033158"/>
    </source>
</evidence>
<evidence type="ECO:0000313" key="10">
    <source>
        <dbReference type="EMBL" id="MBB4018184.1"/>
    </source>
</evidence>
<evidence type="ECO:0000256" key="2">
    <source>
        <dbReference type="ARBA" id="ARBA00015195"/>
    </source>
</evidence>
<dbReference type="InterPro" id="IPR042233">
    <property type="entry name" value="Cell_div_ZapA_N"/>
</dbReference>
<name>A0A840BYH7_9HYPH</name>
<evidence type="ECO:0000256" key="3">
    <source>
        <dbReference type="ARBA" id="ARBA00022490"/>
    </source>
</evidence>
<evidence type="ECO:0000256" key="1">
    <source>
        <dbReference type="ARBA" id="ARBA00004496"/>
    </source>
</evidence>
<protein>
    <recommendedName>
        <fullName evidence="2">Cell division protein ZapA</fullName>
    </recommendedName>
    <alternativeName>
        <fullName evidence="9">Z ring-associated protein ZapA</fullName>
    </alternativeName>
</protein>
<dbReference type="Proteomes" id="UP000577362">
    <property type="component" value="Unassembled WGS sequence"/>
</dbReference>
<comment type="function">
    <text evidence="7">Activator of cell division through the inhibition of FtsZ GTPase activity, therefore promoting FtsZ assembly into bundles of protofilaments necessary for the formation of the division Z ring. It is recruited early at mid-cell but it is not essential for cell division.</text>
</comment>
<dbReference type="SUPFAM" id="SSF102829">
    <property type="entry name" value="Cell division protein ZapA-like"/>
    <property type="match status" value="1"/>
</dbReference>
<evidence type="ECO:0000256" key="4">
    <source>
        <dbReference type="ARBA" id="ARBA00022618"/>
    </source>
</evidence>
<dbReference type="GO" id="GO:0043093">
    <property type="term" value="P:FtsZ-dependent cytokinesis"/>
    <property type="evidence" value="ECO:0007669"/>
    <property type="project" value="TreeGrafter"/>
</dbReference>
<dbReference type="GO" id="GO:0000917">
    <property type="term" value="P:division septum assembly"/>
    <property type="evidence" value="ECO:0007669"/>
    <property type="project" value="UniProtKB-KW"/>
</dbReference>
<dbReference type="GO" id="GO:0000921">
    <property type="term" value="P:septin ring assembly"/>
    <property type="evidence" value="ECO:0007669"/>
    <property type="project" value="TreeGrafter"/>
</dbReference>
<dbReference type="PANTHER" id="PTHR34981:SF1">
    <property type="entry name" value="CELL DIVISION PROTEIN ZAPA"/>
    <property type="match status" value="1"/>
</dbReference>
<evidence type="ECO:0000256" key="7">
    <source>
        <dbReference type="ARBA" id="ARBA00024910"/>
    </source>
</evidence>
<evidence type="ECO:0000313" key="11">
    <source>
        <dbReference type="Proteomes" id="UP000577362"/>
    </source>
</evidence>
<dbReference type="GO" id="GO:0030428">
    <property type="term" value="C:cell septum"/>
    <property type="evidence" value="ECO:0007669"/>
    <property type="project" value="TreeGrafter"/>
</dbReference>
<accession>A0A840BYH7</accession>
<keyword evidence="11" id="KW-1185">Reference proteome</keyword>
<sequence length="126" mass="13432">MPQVSVTIAGRLYRMACGEGEEAHIEGLAATLDGRIEEMRTAFGEIGDMRLHVMAALTIADELSETKRGLARLEGEVAALKEAVGAGDERLGDVEERLAEAVSTLAERIERVTKSLTPSAQPSQPG</sequence>
<dbReference type="EMBL" id="JACIEN010000003">
    <property type="protein sequence ID" value="MBB4018184.1"/>
    <property type="molecule type" value="Genomic_DNA"/>
</dbReference>